<dbReference type="EMBL" id="AGNL01039154">
    <property type="protein sequence ID" value="EJK52847.1"/>
    <property type="molecule type" value="Genomic_DNA"/>
</dbReference>
<evidence type="ECO:0000313" key="3">
    <source>
        <dbReference type="Proteomes" id="UP000266841"/>
    </source>
</evidence>
<evidence type="ECO:0000256" key="1">
    <source>
        <dbReference type="SAM" id="MobiDB-lite"/>
    </source>
</evidence>
<protein>
    <submittedName>
        <fullName evidence="2">Uncharacterized protein</fullName>
    </submittedName>
</protein>
<dbReference type="Proteomes" id="UP000266841">
    <property type="component" value="Unassembled WGS sequence"/>
</dbReference>
<sequence>MRSPFYEMKFAIVNTILASASVSAMYANQGDNTYCRASNDGVYNEVKIEDVASASVCLTACSSSSYLNDHQVGFSYRAIDFKCWCQYENNWGPQGNTEAGLTHSGPGSGPVGIPVFQLQYTVCYTRNAFPGNPSPPDTESPSKTPTGAPTSSPSKTPTGIPSKTPTSGPNVGPTGSPTLGPSSSGVAGGAAASLTSTSNGASLSSVADSFYYPDWSKSNGGCKTGGGQPMYMTSDPSTWMLATLEDCCLRYYGWMLNECKGASGGAPAGLWYPDWAGSDDTCKNDGGEPDYMAMNPGSWMHSSKQSCCEANFSWELNECISSSNTATNKWYMIWNAQFKCKKDCVNGPSCGGRANPWDQLYETRSACCANKAAWDPTNCLTD</sequence>
<keyword evidence="3" id="KW-1185">Reference proteome</keyword>
<name>K0S1R5_THAOC</name>
<feature type="compositionally biased region" description="Polar residues" evidence="1">
    <location>
        <begin position="139"/>
        <end position="169"/>
    </location>
</feature>
<reference evidence="2 3" key="1">
    <citation type="journal article" date="2012" name="Genome Biol.">
        <title>Genome and low-iron response of an oceanic diatom adapted to chronic iron limitation.</title>
        <authorList>
            <person name="Lommer M."/>
            <person name="Specht M."/>
            <person name="Roy A.S."/>
            <person name="Kraemer L."/>
            <person name="Andreson R."/>
            <person name="Gutowska M.A."/>
            <person name="Wolf J."/>
            <person name="Bergner S.V."/>
            <person name="Schilhabel M.B."/>
            <person name="Klostermeier U.C."/>
            <person name="Beiko R.G."/>
            <person name="Rosenstiel P."/>
            <person name="Hippler M."/>
            <person name="Laroche J."/>
        </authorList>
    </citation>
    <scope>NUCLEOTIDE SEQUENCE [LARGE SCALE GENOMIC DNA]</scope>
    <source>
        <strain evidence="2 3">CCMP1005</strain>
    </source>
</reference>
<feature type="region of interest" description="Disordered" evidence="1">
    <location>
        <begin position="129"/>
        <end position="201"/>
    </location>
</feature>
<evidence type="ECO:0000313" key="2">
    <source>
        <dbReference type="EMBL" id="EJK52847.1"/>
    </source>
</evidence>
<organism evidence="2 3">
    <name type="scientific">Thalassiosira oceanica</name>
    <name type="common">Marine diatom</name>
    <dbReference type="NCBI Taxonomy" id="159749"/>
    <lineage>
        <taxon>Eukaryota</taxon>
        <taxon>Sar</taxon>
        <taxon>Stramenopiles</taxon>
        <taxon>Ochrophyta</taxon>
        <taxon>Bacillariophyta</taxon>
        <taxon>Coscinodiscophyceae</taxon>
        <taxon>Thalassiosirophycidae</taxon>
        <taxon>Thalassiosirales</taxon>
        <taxon>Thalassiosiraceae</taxon>
        <taxon>Thalassiosira</taxon>
    </lineage>
</organism>
<dbReference type="AlphaFoldDB" id="K0S1R5"/>
<proteinExistence type="predicted"/>
<feature type="compositionally biased region" description="Low complexity" evidence="1">
    <location>
        <begin position="172"/>
        <end position="201"/>
    </location>
</feature>
<accession>K0S1R5</accession>
<gene>
    <name evidence="2" type="ORF">THAOC_27841</name>
</gene>
<comment type="caution">
    <text evidence="2">The sequence shown here is derived from an EMBL/GenBank/DDBJ whole genome shotgun (WGS) entry which is preliminary data.</text>
</comment>